<evidence type="ECO:0000313" key="3">
    <source>
        <dbReference type="Proteomes" id="UP001054945"/>
    </source>
</evidence>
<name>A0AAV4NLK3_CAEEX</name>
<feature type="region of interest" description="Disordered" evidence="1">
    <location>
        <begin position="1"/>
        <end position="46"/>
    </location>
</feature>
<evidence type="ECO:0000256" key="1">
    <source>
        <dbReference type="SAM" id="MobiDB-lite"/>
    </source>
</evidence>
<accession>A0AAV4NLK3</accession>
<dbReference type="Proteomes" id="UP001054945">
    <property type="component" value="Unassembled WGS sequence"/>
</dbReference>
<comment type="caution">
    <text evidence="2">The sequence shown here is derived from an EMBL/GenBank/DDBJ whole genome shotgun (WGS) entry which is preliminary data.</text>
</comment>
<evidence type="ECO:0000313" key="2">
    <source>
        <dbReference type="EMBL" id="GIX84611.1"/>
    </source>
</evidence>
<keyword evidence="3" id="KW-1185">Reference proteome</keyword>
<proteinExistence type="predicted"/>
<dbReference type="EMBL" id="BPLR01020987">
    <property type="protein sequence ID" value="GIX84611.1"/>
    <property type="molecule type" value="Genomic_DNA"/>
</dbReference>
<gene>
    <name evidence="2" type="ORF">CEXT_357331</name>
</gene>
<protein>
    <submittedName>
        <fullName evidence="2">Uncharacterized protein</fullName>
    </submittedName>
</protein>
<sequence>MSVTGFYQREKKRKKEAKTNNHRKKKERKTDGKPARKTFQNQQQTKNREKVTWMARCVSGQFVGGGDQCPAADIDCVFLSLSLSLSLLLLHILVTLTQLQSCFHSQGKRARETEEGKKRQHHRQCSSSFCRAIPSGAIFSFSSLSFPFGLFHTHTTFSSRHSSMNFAAFFVRWYQTNLSASIFLVAKGTC</sequence>
<dbReference type="AlphaFoldDB" id="A0AAV4NLK3"/>
<organism evidence="2 3">
    <name type="scientific">Caerostris extrusa</name>
    <name type="common">Bark spider</name>
    <name type="synonym">Caerostris bankana</name>
    <dbReference type="NCBI Taxonomy" id="172846"/>
    <lineage>
        <taxon>Eukaryota</taxon>
        <taxon>Metazoa</taxon>
        <taxon>Ecdysozoa</taxon>
        <taxon>Arthropoda</taxon>
        <taxon>Chelicerata</taxon>
        <taxon>Arachnida</taxon>
        <taxon>Araneae</taxon>
        <taxon>Araneomorphae</taxon>
        <taxon>Entelegynae</taxon>
        <taxon>Araneoidea</taxon>
        <taxon>Araneidae</taxon>
        <taxon>Caerostris</taxon>
    </lineage>
</organism>
<feature type="compositionally biased region" description="Basic residues" evidence="1">
    <location>
        <begin position="10"/>
        <end position="27"/>
    </location>
</feature>
<reference evidence="2 3" key="1">
    <citation type="submission" date="2021-06" db="EMBL/GenBank/DDBJ databases">
        <title>Caerostris extrusa draft genome.</title>
        <authorList>
            <person name="Kono N."/>
            <person name="Arakawa K."/>
        </authorList>
    </citation>
    <scope>NUCLEOTIDE SEQUENCE [LARGE SCALE GENOMIC DNA]</scope>
</reference>